<accession>A0A0C5GS84</accession>
<sequence length="169" mass="18994">MPLVLEYVSWTSQINSNISTLTGEPPVGSSPSITNNCMEKIMSKNTNDIFTNRTPLEFCVYPKLDRCVGLRIGYPHCREGANGVVCEVEAEYPTLNTHSSVAWPLVEELNSYTIKKQKQIIEDIDEAVAELLMHKANLLENILKLEDGELDLNEQAKMRYEENSKSSVA</sequence>
<gene>
    <name evidence="1" type="ORF">pVPH1_0115</name>
</gene>
<organism evidence="1">
    <name type="scientific">Vibrio parahaemolyticus</name>
    <dbReference type="NCBI Taxonomy" id="670"/>
    <lineage>
        <taxon>Bacteria</taxon>
        <taxon>Pseudomonadati</taxon>
        <taxon>Pseudomonadota</taxon>
        <taxon>Gammaproteobacteria</taxon>
        <taxon>Vibrionales</taxon>
        <taxon>Vibrionaceae</taxon>
        <taxon>Vibrio</taxon>
    </lineage>
</organism>
<name>A0A0C5GS84_VIBPH</name>
<reference evidence="1" key="1">
    <citation type="journal article" date="2015" name="Antimicrob. Agents Chemother.">
        <title>Complete nucleotide sequence of a conjugative plasmid carrying bla(PER-1).</title>
        <authorList>
            <person name="Li R."/>
            <person name="Wong M.H."/>
            <person name="Zhou Y."/>
            <person name="Chan E.W."/>
            <person name="Chen S."/>
        </authorList>
    </citation>
    <scope>NUCLEOTIDE SEQUENCE</scope>
    <source>
        <strain evidence="1">V36</strain>
        <plasmid evidence="1">pVPH1</plasmid>
    </source>
</reference>
<evidence type="ECO:0000313" key="1">
    <source>
        <dbReference type="EMBL" id="AJP18287.1"/>
    </source>
</evidence>
<proteinExistence type="predicted"/>
<geneLocation type="plasmid" evidence="1">
    <name>pVPH1</name>
</geneLocation>
<dbReference type="AlphaFoldDB" id="A0A0C5GS84"/>
<protein>
    <submittedName>
        <fullName evidence="1">Uncharacterized protein</fullName>
    </submittedName>
</protein>
<dbReference type="EMBL" id="KP688397">
    <property type="protein sequence ID" value="AJP18287.1"/>
    <property type="molecule type" value="Genomic_DNA"/>
</dbReference>
<keyword evidence="1" id="KW-0614">Plasmid</keyword>